<dbReference type="PANTHER" id="PTHR45098:SF1">
    <property type="entry name" value="DNAJ DOMAIN CONTAINING PROTEIN, EXPRESSED"/>
    <property type="match status" value="1"/>
</dbReference>
<proteinExistence type="predicted"/>
<gene>
    <name evidence="2" type="ORF">MKW94_004418</name>
</gene>
<dbReference type="InterPro" id="IPR036869">
    <property type="entry name" value="J_dom_sf"/>
</dbReference>
<reference evidence="2" key="1">
    <citation type="submission" date="2022-03" db="EMBL/GenBank/DDBJ databases">
        <title>A functionally conserved STORR gene fusion in Papaver species that diverged 16.8 million years ago.</title>
        <authorList>
            <person name="Catania T."/>
        </authorList>
    </citation>
    <scope>NUCLEOTIDE SEQUENCE</scope>
    <source>
        <strain evidence="2">S-191538</strain>
    </source>
</reference>
<dbReference type="CDD" id="cd06257">
    <property type="entry name" value="DnaJ"/>
    <property type="match status" value="1"/>
</dbReference>
<feature type="domain" description="J" evidence="1">
    <location>
        <begin position="6"/>
        <end position="76"/>
    </location>
</feature>
<evidence type="ECO:0000259" key="1">
    <source>
        <dbReference type="PROSITE" id="PS50076"/>
    </source>
</evidence>
<dbReference type="AlphaFoldDB" id="A0AA41V014"/>
<organism evidence="2 3">
    <name type="scientific">Papaver nudicaule</name>
    <name type="common">Iceland poppy</name>
    <dbReference type="NCBI Taxonomy" id="74823"/>
    <lineage>
        <taxon>Eukaryota</taxon>
        <taxon>Viridiplantae</taxon>
        <taxon>Streptophyta</taxon>
        <taxon>Embryophyta</taxon>
        <taxon>Tracheophyta</taxon>
        <taxon>Spermatophyta</taxon>
        <taxon>Magnoliopsida</taxon>
        <taxon>Ranunculales</taxon>
        <taxon>Papaveraceae</taxon>
        <taxon>Papaveroideae</taxon>
        <taxon>Papaver</taxon>
    </lineage>
</organism>
<dbReference type="SMART" id="SM00271">
    <property type="entry name" value="DnaJ"/>
    <property type="match status" value="1"/>
</dbReference>
<dbReference type="PROSITE" id="PS50076">
    <property type="entry name" value="DNAJ_2"/>
    <property type="match status" value="1"/>
</dbReference>
<evidence type="ECO:0000313" key="2">
    <source>
        <dbReference type="EMBL" id="MCL7025776.1"/>
    </source>
</evidence>
<evidence type="ECO:0000313" key="3">
    <source>
        <dbReference type="Proteomes" id="UP001177140"/>
    </source>
</evidence>
<dbReference type="Pfam" id="PF00226">
    <property type="entry name" value="DnaJ"/>
    <property type="match status" value="1"/>
</dbReference>
<sequence>MEMEIDHYVVLGLPSGERGAKLTDADIKKAYKTKALELHPDKRPDDPNANINFLKLTESYEILKDETQRKILDDRVQRQRQSSKLNAYLHKREGTASLPADIKVRMWLNNMGRF</sequence>
<dbReference type="SUPFAM" id="SSF46565">
    <property type="entry name" value="Chaperone J-domain"/>
    <property type="match status" value="1"/>
</dbReference>
<protein>
    <recommendedName>
        <fullName evidence="1">J domain-containing protein</fullName>
    </recommendedName>
</protein>
<dbReference type="PRINTS" id="PR00625">
    <property type="entry name" value="JDOMAIN"/>
</dbReference>
<dbReference type="Gene3D" id="1.10.287.110">
    <property type="entry name" value="DnaJ domain"/>
    <property type="match status" value="1"/>
</dbReference>
<dbReference type="PANTHER" id="PTHR45098">
    <property type="entry name" value="DNAJ DOMAIN CONTAINING PROTEIN, EXPRESSED"/>
    <property type="match status" value="1"/>
</dbReference>
<keyword evidence="3" id="KW-1185">Reference proteome</keyword>
<accession>A0AA41V014</accession>
<dbReference type="InterPro" id="IPR001623">
    <property type="entry name" value="DnaJ_domain"/>
</dbReference>
<comment type="caution">
    <text evidence="2">The sequence shown here is derived from an EMBL/GenBank/DDBJ whole genome shotgun (WGS) entry which is preliminary data.</text>
</comment>
<dbReference type="EMBL" id="JAJJMA010048946">
    <property type="protein sequence ID" value="MCL7025776.1"/>
    <property type="molecule type" value="Genomic_DNA"/>
</dbReference>
<name>A0AA41V014_PAPNU</name>
<dbReference type="Proteomes" id="UP001177140">
    <property type="component" value="Unassembled WGS sequence"/>
</dbReference>